<feature type="compositionally biased region" description="Low complexity" evidence="3">
    <location>
        <begin position="285"/>
        <end position="295"/>
    </location>
</feature>
<dbReference type="GO" id="GO:0051537">
    <property type="term" value="F:2 iron, 2 sulfur cluster binding"/>
    <property type="evidence" value="ECO:0007669"/>
    <property type="project" value="UniProtKB-KW"/>
</dbReference>
<dbReference type="CDD" id="cd03062">
    <property type="entry name" value="TRX_Fd_Sucrase"/>
    <property type="match status" value="1"/>
</dbReference>
<gene>
    <name evidence="6" type="ORF">RDB_LOCUS10854</name>
</gene>
<feature type="compositionally biased region" description="Low complexity" evidence="3">
    <location>
        <begin position="387"/>
        <end position="410"/>
    </location>
</feature>
<feature type="signal peptide" evidence="4">
    <location>
        <begin position="1"/>
        <end position="28"/>
    </location>
</feature>
<keyword evidence="1" id="KW-0408">Iron</keyword>
<dbReference type="PANTHER" id="PTHR31902">
    <property type="entry name" value="ACTIN PATCHES DISTAL PROTEIN 1"/>
    <property type="match status" value="1"/>
</dbReference>
<feature type="chain" id="PRO_5034897156" description="F-box domain-containing protein" evidence="4">
    <location>
        <begin position="29"/>
        <end position="906"/>
    </location>
</feature>
<dbReference type="InterPro" id="IPR001041">
    <property type="entry name" value="2Fe-2S_ferredoxin-type"/>
</dbReference>
<evidence type="ECO:0000313" key="7">
    <source>
        <dbReference type="Proteomes" id="UP000663850"/>
    </source>
</evidence>
<keyword evidence="4" id="KW-0732">Signal</keyword>
<name>A0A8H3AJR6_9AGAM</name>
<feature type="domain" description="F-box" evidence="5">
    <location>
        <begin position="1"/>
        <end position="47"/>
    </location>
</feature>
<comment type="caution">
    <text evidence="6">The sequence shown here is derived from an EMBL/GenBank/DDBJ whole genome shotgun (WGS) entry which is preliminary data.</text>
</comment>
<evidence type="ECO:0000256" key="1">
    <source>
        <dbReference type="ARBA" id="ARBA00022714"/>
    </source>
</evidence>
<dbReference type="Proteomes" id="UP000663850">
    <property type="component" value="Unassembled WGS sequence"/>
</dbReference>
<feature type="compositionally biased region" description="Low complexity" evidence="3">
    <location>
        <begin position="345"/>
        <end position="359"/>
    </location>
</feature>
<dbReference type="SUPFAM" id="SSF52833">
    <property type="entry name" value="Thioredoxin-like"/>
    <property type="match status" value="1"/>
</dbReference>
<keyword evidence="1" id="KW-0479">Metal-binding</keyword>
<dbReference type="AlphaFoldDB" id="A0A8H3AJR6"/>
<feature type="compositionally biased region" description="Polar residues" evidence="3">
    <location>
        <begin position="272"/>
        <end position="284"/>
    </location>
</feature>
<evidence type="ECO:0000259" key="5">
    <source>
        <dbReference type="PROSITE" id="PS50181"/>
    </source>
</evidence>
<evidence type="ECO:0000256" key="2">
    <source>
        <dbReference type="ARBA" id="ARBA00023014"/>
    </source>
</evidence>
<dbReference type="Pfam" id="PF06999">
    <property type="entry name" value="Suc_Fer-like"/>
    <property type="match status" value="1"/>
</dbReference>
<dbReference type="InterPro" id="IPR012675">
    <property type="entry name" value="Beta-grasp_dom_sf"/>
</dbReference>
<organism evidence="6 7">
    <name type="scientific">Rhizoctonia solani</name>
    <dbReference type="NCBI Taxonomy" id="456999"/>
    <lineage>
        <taxon>Eukaryota</taxon>
        <taxon>Fungi</taxon>
        <taxon>Dikarya</taxon>
        <taxon>Basidiomycota</taxon>
        <taxon>Agaricomycotina</taxon>
        <taxon>Agaricomycetes</taxon>
        <taxon>Cantharellales</taxon>
        <taxon>Ceratobasidiaceae</taxon>
        <taxon>Rhizoctonia</taxon>
    </lineage>
</organism>
<dbReference type="EMBL" id="CAJMWZ010000627">
    <property type="protein sequence ID" value="CAE6422075.1"/>
    <property type="molecule type" value="Genomic_DNA"/>
</dbReference>
<evidence type="ECO:0000313" key="6">
    <source>
        <dbReference type="EMBL" id="CAE6422075.1"/>
    </source>
</evidence>
<dbReference type="SUPFAM" id="SSF81383">
    <property type="entry name" value="F-box domain"/>
    <property type="match status" value="1"/>
</dbReference>
<keyword evidence="2" id="KW-0411">Iron-sulfur</keyword>
<reference evidence="6" key="1">
    <citation type="submission" date="2021-01" db="EMBL/GenBank/DDBJ databases">
        <authorList>
            <person name="Kaushik A."/>
        </authorList>
    </citation>
    <scope>NUCLEOTIDE SEQUENCE</scope>
    <source>
        <strain evidence="6">Type strain: AG8-Rh-89/</strain>
    </source>
</reference>
<feature type="compositionally biased region" description="Basic and acidic residues" evidence="3">
    <location>
        <begin position="260"/>
        <end position="270"/>
    </location>
</feature>
<accession>A0A8H3AJR6</accession>
<proteinExistence type="predicted"/>
<dbReference type="SUPFAM" id="SSF54292">
    <property type="entry name" value="2Fe-2S ferredoxin-like"/>
    <property type="match status" value="1"/>
</dbReference>
<protein>
    <recommendedName>
        <fullName evidence="5">F-box domain-containing protein</fullName>
    </recommendedName>
</protein>
<dbReference type="Gene3D" id="3.10.20.30">
    <property type="match status" value="1"/>
</dbReference>
<dbReference type="InterPro" id="IPR001810">
    <property type="entry name" value="F-box_dom"/>
</dbReference>
<dbReference type="InterPro" id="IPR036010">
    <property type="entry name" value="2Fe-2S_ferredoxin-like_sf"/>
</dbReference>
<feature type="region of interest" description="Disordered" evidence="3">
    <location>
        <begin position="260"/>
        <end position="419"/>
    </location>
</feature>
<dbReference type="CDD" id="cd00207">
    <property type="entry name" value="fer2"/>
    <property type="match status" value="1"/>
</dbReference>
<sequence length="906" mass="100896">MLHNLPPELISLILGLLDLLSLKNCSDSCRVLRAVCSNSLLNPWHYPVRRAIYESFIDHLTKSQRHPNRDVIEYPLDVALTDHESQTLAMLAALGIFSCVPRSVIVNILALSPPRFLLYHSTRSRLPRELWEQAFRRRFLPSWIPHWVHISQLPSWTWQESFFRILEQVNHRLTSNCTSLESWTNYVVILRSGTAATCTAYSRTFSASAIMNDLKRQANLMEYETRARVIVQLADVRIVMLGILRKPPYYAINTHARELIHPPGTERPDESVSASPRNATTSREPQIPQQLPLPQGVFVSPSDFPTRSSGAPRISTLTTSRTRSPSRERRTSIGLRLSRTLTHESTSSARTGESSSSKSDGIMSRIRRWTSGSDSRAERTLSPERNISISSPIVNSPTSPSPGPSWTTSPIALNTSMPLNSTSHPVAPVAPRGPINILPRLQYPEPSDNYAQYPNYTPGEDDNRWRIQDGLEEGGLIWVGPIMITAQLIPHNMHKYSPLATFRSLSRASAGIGSTPRSQVRTVSDLNLKYPIDPSPLAGTTPEHSFHLVLQTPYAPRTWPSKLQDASPLLRDISALLKQHGGIVNFAWAPPVSESQTEGASLTNDVWRESDKPESYKGILYSPNRDPYTMPAVSKSSQPELSSIIPRPLQSPGAFGPPNSRSSAAKMIDIYVCTHGTRDCRCGDIGGEIAQALRAMKRPDLRVFDIGHVGGHKWAGNVIVFPSGDWYGNLRPEDVPRLVEHITGPDRIEPWWAHWRGRMGLTKDIQGALHNAAIYSEQAEKPNTFSLAPRRRDQPDRPIHTIKFISWEGKEIDVQASEGENLMQVAKGADLEGVEGTCGGNLECATCHMYISPLAPLPRMSDAEDDMLVYAIKRKEGESRLGCQIDITPELAGWIAQGGRIGLPRF</sequence>
<dbReference type="Gene3D" id="3.40.30.10">
    <property type="entry name" value="Glutaredoxin"/>
    <property type="match status" value="1"/>
</dbReference>
<dbReference type="PROSITE" id="PS50181">
    <property type="entry name" value="FBOX"/>
    <property type="match status" value="1"/>
</dbReference>
<keyword evidence="1" id="KW-0001">2Fe-2S</keyword>
<dbReference type="InterPro" id="IPR009737">
    <property type="entry name" value="Aim32/Apd1-like"/>
</dbReference>
<evidence type="ECO:0000256" key="4">
    <source>
        <dbReference type="SAM" id="SignalP"/>
    </source>
</evidence>
<dbReference type="Pfam" id="PF00111">
    <property type="entry name" value="Fer2"/>
    <property type="match status" value="1"/>
</dbReference>
<evidence type="ECO:0000256" key="3">
    <source>
        <dbReference type="SAM" id="MobiDB-lite"/>
    </source>
</evidence>
<dbReference type="InterPro" id="IPR036249">
    <property type="entry name" value="Thioredoxin-like_sf"/>
</dbReference>
<dbReference type="InterPro" id="IPR036047">
    <property type="entry name" value="F-box-like_dom_sf"/>
</dbReference>